<dbReference type="Gene3D" id="1.25.10.10">
    <property type="entry name" value="Leucine-rich Repeat Variant"/>
    <property type="match status" value="1"/>
</dbReference>
<name>A0A2Z6S1J7_9GLOM</name>
<evidence type="ECO:0000313" key="1">
    <source>
        <dbReference type="EMBL" id="GBC08361.1"/>
    </source>
</evidence>
<dbReference type="Proteomes" id="UP000247702">
    <property type="component" value="Unassembled WGS sequence"/>
</dbReference>
<dbReference type="STRING" id="94130.A0A2Z6S1J7"/>
<protein>
    <recommendedName>
        <fullName evidence="3">Neurochondrin-domain-containing protein</fullName>
    </recommendedName>
</protein>
<evidence type="ECO:0000313" key="2">
    <source>
        <dbReference type="Proteomes" id="UP000247702"/>
    </source>
</evidence>
<sequence length="658" mass="75689">MASETEPQNEIIRCLDLLSPESSDDAKFVALMLLPRLLQQDQETVKLVFGAMDFIFLERLMRTSNSSDSELPDNTLKTIAVNIISCFCAVDELLSKKQIHARIPTLSTLLSPEENDELTKDILKIFIRLSSANQAVDYLIDRDVISRIILCITATTNDEVRYLALQAVSYLTNDLITLTSMGQFVSDAVSLQEYTFTILNNLSLTFRTNQEKFKFDLLDFFVKIFSYMTDQFTQIVLLSNKTRLDEWTQNIRFGLKEILSSKLDNEQRDKALSLVMLLLNHIGLKWLFSPTVGDLSLKQISNSSEKNVNDEFKFASLVVQLACVEIRLMLDELTERYEKQEFQLNKRHEVMLPTCYTILEKSIEYLSQVENLLESQSQETSVELAGINLDPELLLRLKGTMTETFRYIIEYLVDVKETTPIEKIIKDESILASIRVLSAWFAEESSLEKEISQTIPFLIEICQYCLKDNTEVDLVKIVIPAFLNLTPLDKPREAFITHGGPQIMIDYLMKFWSNKEDHSNISDTEVNDILGPLQILLNIIVSEREKFIIRNEDEIWKIVNIGLQISQILGPKLKSYEYKSNEDQIILLGNTLLFCIFVITNTSPSSNLFDKNVIKKIVHIAKLFYDDQHIISQRDVWKQVEEVILLGEQVLDNNYITI</sequence>
<dbReference type="AlphaFoldDB" id="A0A2Z6S1J7"/>
<keyword evidence="2" id="KW-1185">Reference proteome</keyword>
<dbReference type="Pfam" id="PF05536">
    <property type="entry name" value="Neurochondrin"/>
    <property type="match status" value="1"/>
</dbReference>
<reference evidence="1 2" key="1">
    <citation type="submission" date="2017-11" db="EMBL/GenBank/DDBJ databases">
        <title>The genome of Rhizophagus clarus HR1 reveals common genetic basis of auxotrophy among arbuscular mycorrhizal fungi.</title>
        <authorList>
            <person name="Kobayashi Y."/>
        </authorList>
    </citation>
    <scope>NUCLEOTIDE SEQUENCE [LARGE SCALE GENOMIC DNA]</scope>
    <source>
        <strain evidence="1 2">HR1</strain>
    </source>
</reference>
<gene>
    <name evidence="1" type="ORF">RclHR1_08060009</name>
</gene>
<dbReference type="InterPro" id="IPR008709">
    <property type="entry name" value="Neurochondrin"/>
</dbReference>
<proteinExistence type="predicted"/>
<evidence type="ECO:0008006" key="3">
    <source>
        <dbReference type="Google" id="ProtNLM"/>
    </source>
</evidence>
<accession>A0A2Z6S1J7</accession>
<dbReference type="InterPro" id="IPR016024">
    <property type="entry name" value="ARM-type_fold"/>
</dbReference>
<comment type="caution">
    <text evidence="1">The sequence shown here is derived from an EMBL/GenBank/DDBJ whole genome shotgun (WGS) entry which is preliminary data.</text>
</comment>
<dbReference type="PANTHER" id="PTHR13109:SF7">
    <property type="entry name" value="NEUROCHONDRIN"/>
    <property type="match status" value="1"/>
</dbReference>
<dbReference type="InterPro" id="IPR011989">
    <property type="entry name" value="ARM-like"/>
</dbReference>
<dbReference type="EMBL" id="BEXD01004211">
    <property type="protein sequence ID" value="GBC08361.1"/>
    <property type="molecule type" value="Genomic_DNA"/>
</dbReference>
<organism evidence="1 2">
    <name type="scientific">Rhizophagus clarus</name>
    <dbReference type="NCBI Taxonomy" id="94130"/>
    <lineage>
        <taxon>Eukaryota</taxon>
        <taxon>Fungi</taxon>
        <taxon>Fungi incertae sedis</taxon>
        <taxon>Mucoromycota</taxon>
        <taxon>Glomeromycotina</taxon>
        <taxon>Glomeromycetes</taxon>
        <taxon>Glomerales</taxon>
        <taxon>Glomeraceae</taxon>
        <taxon>Rhizophagus</taxon>
    </lineage>
</organism>
<dbReference type="SUPFAM" id="SSF48371">
    <property type="entry name" value="ARM repeat"/>
    <property type="match status" value="1"/>
</dbReference>
<dbReference type="PANTHER" id="PTHR13109">
    <property type="entry name" value="NEUROCHONDRIN"/>
    <property type="match status" value="1"/>
</dbReference>